<feature type="region of interest" description="Disordered" evidence="1">
    <location>
        <begin position="33"/>
        <end position="62"/>
    </location>
</feature>
<dbReference type="EMBL" id="QKKF02015380">
    <property type="protein sequence ID" value="RZF42150.1"/>
    <property type="molecule type" value="Genomic_DNA"/>
</dbReference>
<evidence type="ECO:0000313" key="3">
    <source>
        <dbReference type="Proteomes" id="UP000291343"/>
    </source>
</evidence>
<protein>
    <submittedName>
        <fullName evidence="2">Uncharacterized protein</fullName>
    </submittedName>
</protein>
<evidence type="ECO:0000313" key="2">
    <source>
        <dbReference type="EMBL" id="RZF42150.1"/>
    </source>
</evidence>
<dbReference type="STRING" id="195883.A0A482X9I8"/>
<proteinExistence type="predicted"/>
<dbReference type="Proteomes" id="UP000291343">
    <property type="component" value="Unassembled WGS sequence"/>
</dbReference>
<evidence type="ECO:0000256" key="1">
    <source>
        <dbReference type="SAM" id="MobiDB-lite"/>
    </source>
</evidence>
<reference evidence="2 3" key="1">
    <citation type="journal article" date="2017" name="Gigascience">
        <title>Genome sequence of the small brown planthopper, Laodelphax striatellus.</title>
        <authorList>
            <person name="Zhu J."/>
            <person name="Jiang F."/>
            <person name="Wang X."/>
            <person name="Yang P."/>
            <person name="Bao Y."/>
            <person name="Zhao W."/>
            <person name="Wang W."/>
            <person name="Lu H."/>
            <person name="Wang Q."/>
            <person name="Cui N."/>
            <person name="Li J."/>
            <person name="Chen X."/>
            <person name="Luo L."/>
            <person name="Yu J."/>
            <person name="Kang L."/>
            <person name="Cui F."/>
        </authorList>
    </citation>
    <scope>NUCLEOTIDE SEQUENCE [LARGE SCALE GENOMIC DNA]</scope>
    <source>
        <strain evidence="2">Lst14</strain>
    </source>
</reference>
<gene>
    <name evidence="2" type="ORF">LSTR_LSTR016566</name>
</gene>
<comment type="caution">
    <text evidence="2">The sequence shown here is derived from an EMBL/GenBank/DDBJ whole genome shotgun (WGS) entry which is preliminary data.</text>
</comment>
<accession>A0A482X9I8</accession>
<keyword evidence="3" id="KW-1185">Reference proteome</keyword>
<dbReference type="AlphaFoldDB" id="A0A482X9I8"/>
<sequence length="91" mass="10440">MILLKSEMILIASKPNFPPYLNALLPKDQVFEFEEDDSNRSPQRKKKDGVKEEEEANKAENDIIDNPYLRPVKLPPNKLKIKGLTQCTLTT</sequence>
<dbReference type="OrthoDB" id="2193813at2759"/>
<name>A0A482X9I8_LAOST</name>
<organism evidence="2 3">
    <name type="scientific">Laodelphax striatellus</name>
    <name type="common">Small brown planthopper</name>
    <name type="synonym">Delphax striatella</name>
    <dbReference type="NCBI Taxonomy" id="195883"/>
    <lineage>
        <taxon>Eukaryota</taxon>
        <taxon>Metazoa</taxon>
        <taxon>Ecdysozoa</taxon>
        <taxon>Arthropoda</taxon>
        <taxon>Hexapoda</taxon>
        <taxon>Insecta</taxon>
        <taxon>Pterygota</taxon>
        <taxon>Neoptera</taxon>
        <taxon>Paraneoptera</taxon>
        <taxon>Hemiptera</taxon>
        <taxon>Auchenorrhyncha</taxon>
        <taxon>Fulgoroidea</taxon>
        <taxon>Delphacidae</taxon>
        <taxon>Criomorphinae</taxon>
        <taxon>Laodelphax</taxon>
    </lineage>
</organism>
<dbReference type="InParanoid" id="A0A482X9I8"/>